<keyword evidence="8" id="KW-1185">Reference proteome</keyword>
<evidence type="ECO:0000256" key="3">
    <source>
        <dbReference type="PROSITE-ProRule" id="PRU00175"/>
    </source>
</evidence>
<dbReference type="PANTHER" id="PTHR21447">
    <property type="entry name" value="RING-TYPE DOMAIN-CONTAINING PROTEIN-RELATED"/>
    <property type="match status" value="1"/>
</dbReference>
<keyword evidence="1 3" id="KW-0863">Zinc-finger</keyword>
<dbReference type="EMBL" id="PDUG01000003">
    <property type="protein sequence ID" value="PIC41980.1"/>
    <property type="molecule type" value="Genomic_DNA"/>
</dbReference>
<evidence type="ECO:0000313" key="8">
    <source>
        <dbReference type="Proteomes" id="UP000230233"/>
    </source>
</evidence>
<evidence type="ECO:0000259" key="6">
    <source>
        <dbReference type="PROSITE" id="PS50089"/>
    </source>
</evidence>
<evidence type="ECO:0000256" key="5">
    <source>
        <dbReference type="SAM" id="MobiDB-lite"/>
    </source>
</evidence>
<comment type="caution">
    <text evidence="7">The sequence shown here is derived from an EMBL/GenBank/DDBJ whole genome shotgun (WGS) entry which is preliminary data.</text>
</comment>
<dbReference type="Pfam" id="PF13639">
    <property type="entry name" value="zf-RING_2"/>
    <property type="match status" value="1"/>
</dbReference>
<sequence length="1368" mass="160772">MLRMYGSGEELQENLKIYMGFSSDGWIGYDPIERYYSFLTEFHSLKDEKFILKSHMFVILHNTLCLNLDIVKYADIYNAVLSIFLKSIDAQNAGKLEFVKRADADKLCKKLVDELGENGIFTKQRHNFPNFEQYSTLQISEAILKIYEKFKTLIFFWKDEYSQLKTIIQNFLVENYPNNVEQLNVAFGVSKFMVTYVEGIISSYPDLFLPYDRKKNPDHPITVRVFQDSDNRFVMKSELLNAINLVNPNSKKYEDINGKLLTLKYEWISNEFGDQIKRIVFLLVPIDRTKHAAVPIQTPSGGHCVLAADALLEILNRLIFCHRIFQKFQESTWTVLSAHLAQLVEFFTTHENSPFFVTIEKVESIEVSIMNSLKIYEKIPTNFVRNAKKDGFTVQNLKNELANLRLTELFPEIQGHAEAVYFEVLKSKKQEFLRTCDLFDAVEKCLLICFFKRLPNLKLFLHTQNACHRLPNLYCNHCSEVPKSQKFKETTWKDFSYDGNSYRYSSPHMETITLPDDQNTSLQPNFLQLKCFSSECRYFLLDMDDHYALSCPEATDEFFEKTVANLETFQKFYPKKKIYIRAIPVEKYRRDETRRVFAEEVLDLIPVVLRQQHTPLKKNDERLNNYRKNWKMPKYSVKTISLTDFWYILEEFDVDKSKITIVPDPQYEDIAYVMMADFEHRYLKIRSPFGNWVVRKEQAAFKIFESAVCEIDNDTNKCPDYANGFELRNAVKAIRQCLEYDEGSYIELKKVEIMNSILRNQNFPKESRNYDLLHRLKMMGKDGFMPMGEFLSEISKLSFDNYNREVMETVPETEIVSLWKFYEWYLNACLKGFQGLEEDLFDIVKVIQEEIPFRIPIDDESSLEKMEPKLCPMGSFFSIKREQNRKDDVDRKIKKKKTPKKKADVDMAPESPDDTQKTLVPEEASPEIGINSSNLGTSEICDEEVSEEGPEVETSTSDDIQQTSPIKKLPVVEINQSKNCTKCLRTSEMCNEAKKELKLTQNRLEKYEKKAKRTEEVEIQMREMELEMKRMKKEIKERELEVKKKDTENEDLKRSVLQLEAKNAKMQLAEKNHSISQNDLLEKITNLSDQLKIGKDRDEMIHSERIDELTAQLEDRNEKIQLMELHLQNSEENLKLEVREKERGFEELRAVLSIMSNEMESIQRDNRNLRERIASIPEAPPPPTVPDHFSEGQPNHPIYSLRRFQRIKDSFDQKKQLKQAKEMVEKMKSCTDLVEIYHIADYEYYQFEANLLKYVKEVELNIQRIKEACDVSTVTPLPDIPEFSKRLMNLYWRIINKQPITPSEIEVSDSECFICTEEMASDQKTLQCQECKKVTHHKCASKWLKINRWCPHCREKMLDPEEFPNLGQ</sequence>
<evidence type="ECO:0000313" key="7">
    <source>
        <dbReference type="EMBL" id="PIC41980.1"/>
    </source>
</evidence>
<dbReference type="GO" id="GO:0045087">
    <property type="term" value="P:innate immune response"/>
    <property type="evidence" value="ECO:0007669"/>
    <property type="project" value="TreeGrafter"/>
</dbReference>
<dbReference type="SUPFAM" id="SSF57850">
    <property type="entry name" value="RING/U-box"/>
    <property type="match status" value="1"/>
</dbReference>
<keyword evidence="2" id="KW-0862">Zinc</keyword>
<feature type="compositionally biased region" description="Acidic residues" evidence="5">
    <location>
        <begin position="940"/>
        <end position="951"/>
    </location>
</feature>
<dbReference type="Pfam" id="PF25100">
    <property type="entry name" value="DUF7809"/>
    <property type="match status" value="1"/>
</dbReference>
<evidence type="ECO:0000256" key="2">
    <source>
        <dbReference type="ARBA" id="ARBA00022833"/>
    </source>
</evidence>
<organism evidence="7 8">
    <name type="scientific">Caenorhabditis nigoni</name>
    <dbReference type="NCBI Taxonomy" id="1611254"/>
    <lineage>
        <taxon>Eukaryota</taxon>
        <taxon>Metazoa</taxon>
        <taxon>Ecdysozoa</taxon>
        <taxon>Nematoda</taxon>
        <taxon>Chromadorea</taxon>
        <taxon>Rhabditida</taxon>
        <taxon>Rhabditina</taxon>
        <taxon>Rhabditomorpha</taxon>
        <taxon>Rhabditoidea</taxon>
        <taxon>Rhabditidae</taxon>
        <taxon>Peloderinae</taxon>
        <taxon>Caenorhabditis</taxon>
    </lineage>
</organism>
<dbReference type="InterPro" id="IPR001841">
    <property type="entry name" value="Znf_RING"/>
</dbReference>
<keyword evidence="1 3" id="KW-0479">Metal-binding</keyword>
<dbReference type="PROSITE" id="PS50089">
    <property type="entry name" value="ZF_RING_2"/>
    <property type="match status" value="1"/>
</dbReference>
<feature type="region of interest" description="Disordered" evidence="5">
    <location>
        <begin position="883"/>
        <end position="963"/>
    </location>
</feature>
<feature type="coiled-coil region" evidence="4">
    <location>
        <begin position="1106"/>
        <end position="1172"/>
    </location>
</feature>
<dbReference type="Proteomes" id="UP000230233">
    <property type="component" value="Chromosome III"/>
</dbReference>
<feature type="domain" description="RING-type" evidence="6">
    <location>
        <begin position="1312"/>
        <end position="1354"/>
    </location>
</feature>
<proteinExistence type="predicted"/>
<dbReference type="OrthoDB" id="8062037at2759"/>
<dbReference type="InterPro" id="IPR056711">
    <property type="entry name" value="DUF7809"/>
</dbReference>
<protein>
    <recommendedName>
        <fullName evidence="6">RING-type domain-containing protein</fullName>
    </recommendedName>
</protein>
<keyword evidence="4" id="KW-0175">Coiled coil</keyword>
<dbReference type="GO" id="GO:0045121">
    <property type="term" value="C:membrane raft"/>
    <property type="evidence" value="ECO:0007669"/>
    <property type="project" value="TreeGrafter"/>
</dbReference>
<evidence type="ECO:0000256" key="1">
    <source>
        <dbReference type="ARBA" id="ARBA00022771"/>
    </source>
</evidence>
<accession>A0A2G5UR40</accession>
<reference evidence="8" key="1">
    <citation type="submission" date="2017-10" db="EMBL/GenBank/DDBJ databases">
        <title>Rapid genome shrinkage in a self-fertile nematode reveals novel sperm competition proteins.</title>
        <authorList>
            <person name="Yin D."/>
            <person name="Schwarz E.M."/>
            <person name="Thomas C.G."/>
            <person name="Felde R.L."/>
            <person name="Korf I.F."/>
            <person name="Cutter A.D."/>
            <person name="Schartner C.M."/>
            <person name="Ralston E.J."/>
            <person name="Meyer B.J."/>
            <person name="Haag E.S."/>
        </authorList>
    </citation>
    <scope>NUCLEOTIDE SEQUENCE [LARGE SCALE GENOMIC DNA]</scope>
    <source>
        <strain evidence="8">JU1422</strain>
    </source>
</reference>
<dbReference type="GO" id="GO:0008270">
    <property type="term" value="F:zinc ion binding"/>
    <property type="evidence" value="ECO:0007669"/>
    <property type="project" value="UniProtKB-KW"/>
</dbReference>
<dbReference type="InterPro" id="IPR013083">
    <property type="entry name" value="Znf_RING/FYVE/PHD"/>
</dbReference>
<gene>
    <name evidence="7" type="primary">Cnig_chr_III.g9206</name>
    <name evidence="7" type="ORF">B9Z55_009206</name>
</gene>
<feature type="coiled-coil region" evidence="4">
    <location>
        <begin position="990"/>
        <end position="1072"/>
    </location>
</feature>
<dbReference type="Gene3D" id="3.30.40.10">
    <property type="entry name" value="Zinc/RING finger domain, C3HC4 (zinc finger)"/>
    <property type="match status" value="1"/>
</dbReference>
<name>A0A2G5UR40_9PELO</name>
<dbReference type="PANTHER" id="PTHR21447:SF13">
    <property type="entry name" value="RING-TYPE DOMAIN-CONTAINING PROTEIN"/>
    <property type="match status" value="1"/>
</dbReference>
<evidence type="ECO:0000256" key="4">
    <source>
        <dbReference type="SAM" id="Coils"/>
    </source>
</evidence>